<name>A0A9D4MGZ2_DREPO</name>
<protein>
    <submittedName>
        <fullName evidence="1">Uncharacterized protein</fullName>
    </submittedName>
</protein>
<dbReference type="Proteomes" id="UP000828390">
    <property type="component" value="Unassembled WGS sequence"/>
</dbReference>
<reference evidence="1" key="1">
    <citation type="journal article" date="2019" name="bioRxiv">
        <title>The Genome of the Zebra Mussel, Dreissena polymorpha: A Resource for Invasive Species Research.</title>
        <authorList>
            <person name="McCartney M.A."/>
            <person name="Auch B."/>
            <person name="Kono T."/>
            <person name="Mallez S."/>
            <person name="Zhang Y."/>
            <person name="Obille A."/>
            <person name="Becker A."/>
            <person name="Abrahante J.E."/>
            <person name="Garbe J."/>
            <person name="Badalamenti J.P."/>
            <person name="Herman A."/>
            <person name="Mangelson H."/>
            <person name="Liachko I."/>
            <person name="Sullivan S."/>
            <person name="Sone E.D."/>
            <person name="Koren S."/>
            <person name="Silverstein K.A.T."/>
            <person name="Beckman K.B."/>
            <person name="Gohl D.M."/>
        </authorList>
    </citation>
    <scope>NUCLEOTIDE SEQUENCE</scope>
    <source>
        <strain evidence="1">Duluth1</strain>
        <tissue evidence="1">Whole animal</tissue>
    </source>
</reference>
<evidence type="ECO:0000313" key="2">
    <source>
        <dbReference type="Proteomes" id="UP000828390"/>
    </source>
</evidence>
<sequence length="61" mass="7277">MCSSPCREHKNRPMVHGEYLVDEEVLWFQVSVENVVHVTEGKSTQQLVHERLKRSENKQWK</sequence>
<evidence type="ECO:0000313" key="1">
    <source>
        <dbReference type="EMBL" id="KAH3875965.1"/>
    </source>
</evidence>
<keyword evidence="2" id="KW-1185">Reference proteome</keyword>
<dbReference type="EMBL" id="JAIWYP010000002">
    <property type="protein sequence ID" value="KAH3875965.1"/>
    <property type="molecule type" value="Genomic_DNA"/>
</dbReference>
<comment type="caution">
    <text evidence="1">The sequence shown here is derived from an EMBL/GenBank/DDBJ whole genome shotgun (WGS) entry which is preliminary data.</text>
</comment>
<proteinExistence type="predicted"/>
<dbReference type="AlphaFoldDB" id="A0A9D4MGZ2"/>
<accession>A0A9D4MGZ2</accession>
<reference evidence="1" key="2">
    <citation type="submission" date="2020-11" db="EMBL/GenBank/DDBJ databases">
        <authorList>
            <person name="McCartney M.A."/>
            <person name="Auch B."/>
            <person name="Kono T."/>
            <person name="Mallez S."/>
            <person name="Becker A."/>
            <person name="Gohl D.M."/>
            <person name="Silverstein K.A.T."/>
            <person name="Koren S."/>
            <person name="Bechman K.B."/>
            <person name="Herman A."/>
            <person name="Abrahante J.E."/>
            <person name="Garbe J."/>
        </authorList>
    </citation>
    <scope>NUCLEOTIDE SEQUENCE</scope>
    <source>
        <strain evidence="1">Duluth1</strain>
        <tissue evidence="1">Whole animal</tissue>
    </source>
</reference>
<gene>
    <name evidence="1" type="ORF">DPMN_039244</name>
</gene>
<organism evidence="1 2">
    <name type="scientific">Dreissena polymorpha</name>
    <name type="common">Zebra mussel</name>
    <name type="synonym">Mytilus polymorpha</name>
    <dbReference type="NCBI Taxonomy" id="45954"/>
    <lineage>
        <taxon>Eukaryota</taxon>
        <taxon>Metazoa</taxon>
        <taxon>Spiralia</taxon>
        <taxon>Lophotrochozoa</taxon>
        <taxon>Mollusca</taxon>
        <taxon>Bivalvia</taxon>
        <taxon>Autobranchia</taxon>
        <taxon>Heteroconchia</taxon>
        <taxon>Euheterodonta</taxon>
        <taxon>Imparidentia</taxon>
        <taxon>Neoheterodontei</taxon>
        <taxon>Myida</taxon>
        <taxon>Dreissenoidea</taxon>
        <taxon>Dreissenidae</taxon>
        <taxon>Dreissena</taxon>
    </lineage>
</organism>